<evidence type="ECO:0000313" key="2">
    <source>
        <dbReference type="Proteomes" id="UP000516013"/>
    </source>
</evidence>
<gene>
    <name evidence="1" type="ORF">IAR63_12770</name>
</gene>
<protein>
    <submittedName>
        <fullName evidence="1">Uncharacterized protein</fullName>
    </submittedName>
</protein>
<accession>A0A7H0EY88</accession>
<dbReference type="KEGG" id="ccur:IAR63_12770"/>
<dbReference type="RefSeq" id="WP_187705533.1">
    <property type="nucleotide sequence ID" value="NZ_CP060822.1"/>
</dbReference>
<dbReference type="AlphaFoldDB" id="A0A7H0EY88"/>
<reference evidence="1 2" key="1">
    <citation type="submission" date="2020-08" db="EMBL/GenBank/DDBJ databases">
        <title>Complete genome sequence of Raphidiopsis curvispora isolated from drinking water reservoir in South Korea.</title>
        <authorList>
            <person name="Jeong J."/>
        </authorList>
    </citation>
    <scope>NUCLEOTIDE SEQUENCE [LARGE SCALE GENOMIC DNA]</scope>
    <source>
        <strain evidence="1 2">GIHE-G1</strain>
    </source>
</reference>
<evidence type="ECO:0000313" key="1">
    <source>
        <dbReference type="EMBL" id="QNP28754.1"/>
    </source>
</evidence>
<proteinExistence type="predicted"/>
<name>A0A7H0EY88_9CYAN</name>
<keyword evidence="2" id="KW-1185">Reference proteome</keyword>
<organism evidence="1 2">
    <name type="scientific">Cylindrospermopsis curvispora GIHE-G1</name>
    <dbReference type="NCBI Taxonomy" id="2666332"/>
    <lineage>
        <taxon>Bacteria</taxon>
        <taxon>Bacillati</taxon>
        <taxon>Cyanobacteriota</taxon>
        <taxon>Cyanophyceae</taxon>
        <taxon>Nostocales</taxon>
        <taxon>Aphanizomenonaceae</taxon>
        <taxon>Cylindrospermopsis</taxon>
    </lineage>
</organism>
<dbReference type="Proteomes" id="UP000516013">
    <property type="component" value="Chromosome"/>
</dbReference>
<sequence length="120" mass="13971">MRYTFDIIGVSPVLYFFNHQQQSLDRNLTKPRNQRVEYLGTQICTLDEFLQSAESVVNTKSWNLDEVVNTVIEFWLHNPDTIQYWKTRLKDAGRDNLLVARLADIKALQAEFESLLGYGS</sequence>
<dbReference type="EMBL" id="CP060822">
    <property type="protein sequence ID" value="QNP28754.1"/>
    <property type="molecule type" value="Genomic_DNA"/>
</dbReference>